<keyword evidence="18" id="KW-1185">Reference proteome</keyword>
<protein>
    <recommendedName>
        <fullName evidence="11">Nicotinamide phosphoribosyltransferase</fullName>
        <ecNumber evidence="10">2.4.2.12</ecNumber>
    </recommendedName>
</protein>
<dbReference type="GO" id="GO:0009435">
    <property type="term" value="P:NAD+ biosynthetic process"/>
    <property type="evidence" value="ECO:0007669"/>
    <property type="project" value="UniProtKB-UniPathway"/>
</dbReference>
<comment type="catalytic activity">
    <reaction evidence="12">
        <text>beta-nicotinamide D-ribonucleotide + diphosphate = 5-phospho-alpha-D-ribose 1-diphosphate + nicotinamide + H(+)</text>
        <dbReference type="Rhea" id="RHEA:16149"/>
        <dbReference type="ChEBI" id="CHEBI:14649"/>
        <dbReference type="ChEBI" id="CHEBI:15378"/>
        <dbReference type="ChEBI" id="CHEBI:17154"/>
        <dbReference type="ChEBI" id="CHEBI:33019"/>
        <dbReference type="ChEBI" id="CHEBI:58017"/>
        <dbReference type="EC" id="2.4.2.12"/>
    </reaction>
    <physiologicalReaction direction="right-to-left" evidence="12">
        <dbReference type="Rhea" id="RHEA:16151"/>
    </physiologicalReaction>
</comment>
<keyword evidence="6 15" id="KW-1133">Transmembrane helix</keyword>
<evidence type="ECO:0000256" key="10">
    <source>
        <dbReference type="ARBA" id="ARBA00035024"/>
    </source>
</evidence>
<dbReference type="GO" id="GO:0016020">
    <property type="term" value="C:membrane"/>
    <property type="evidence" value="ECO:0007669"/>
    <property type="project" value="UniProtKB-SubCell"/>
</dbReference>
<evidence type="ECO:0000259" key="16">
    <source>
        <dbReference type="PROSITE" id="PS51225"/>
    </source>
</evidence>
<evidence type="ECO:0000256" key="7">
    <source>
        <dbReference type="ARBA" id="ARBA00023136"/>
    </source>
</evidence>
<reference evidence="17 18" key="1">
    <citation type="submission" date="2019-01" db="EMBL/GenBank/DDBJ databases">
        <title>Draft Genome and Complete Hox-Cluster Characterization of the Sterlet Sturgeon (Acipenser ruthenus).</title>
        <authorList>
            <person name="Wei Q."/>
        </authorList>
    </citation>
    <scope>NUCLEOTIDE SEQUENCE [LARGE SCALE GENOMIC DNA]</scope>
    <source>
        <strain evidence="17">WHYD16114868_AA</strain>
        <tissue evidence="17">Blood</tissue>
    </source>
</reference>
<dbReference type="GO" id="GO:0047280">
    <property type="term" value="F:nicotinamide phosphoribosyltransferase activity"/>
    <property type="evidence" value="ECO:0007669"/>
    <property type="project" value="UniProtKB-EC"/>
</dbReference>
<comment type="subcellular location">
    <subcellularLocation>
        <location evidence="1">Membrane</location>
        <topology evidence="1">Multi-pass membrane protein</topology>
    </subcellularLocation>
</comment>
<feature type="transmembrane region" description="Helical" evidence="15">
    <location>
        <begin position="611"/>
        <end position="633"/>
    </location>
</feature>
<accession>A0A444UAM8</accession>
<comment type="similarity">
    <text evidence="2">Belongs to the synaptophysin/synaptobrevin family.</text>
</comment>
<feature type="transmembrane region" description="Helical" evidence="15">
    <location>
        <begin position="550"/>
        <end position="571"/>
    </location>
</feature>
<dbReference type="Pfam" id="PF18127">
    <property type="entry name" value="NAMPT_N"/>
    <property type="match status" value="1"/>
</dbReference>
<gene>
    <name evidence="17" type="ORF">EOD39_6283</name>
</gene>
<keyword evidence="7 13" id="KW-0472">Membrane</keyword>
<evidence type="ECO:0000256" key="8">
    <source>
        <dbReference type="ARBA" id="ARBA00023180"/>
    </source>
</evidence>
<evidence type="ECO:0000256" key="3">
    <source>
        <dbReference type="ARBA" id="ARBA00010897"/>
    </source>
</evidence>
<evidence type="ECO:0000256" key="11">
    <source>
        <dbReference type="ARBA" id="ARBA00035036"/>
    </source>
</evidence>
<comment type="similarity">
    <text evidence="3">Belongs to the NAPRTase family.</text>
</comment>
<dbReference type="PANTHER" id="PTHR43816">
    <property type="entry name" value="NICOTINAMIDE PHOSPHORIBOSYLTRANSFERASE"/>
    <property type="match status" value="1"/>
</dbReference>
<dbReference type="PROSITE" id="PS51225">
    <property type="entry name" value="MARVEL"/>
    <property type="match status" value="1"/>
</dbReference>
<evidence type="ECO:0000313" key="17">
    <source>
        <dbReference type="EMBL" id="RXM32224.1"/>
    </source>
</evidence>
<keyword evidence="17" id="KW-0328">Glycosyltransferase</keyword>
<evidence type="ECO:0000256" key="4">
    <source>
        <dbReference type="ARBA" id="ARBA00022642"/>
    </source>
</evidence>
<evidence type="ECO:0000256" key="1">
    <source>
        <dbReference type="ARBA" id="ARBA00004141"/>
    </source>
</evidence>
<dbReference type="InterPro" id="IPR008253">
    <property type="entry name" value="Marvel"/>
</dbReference>
<evidence type="ECO:0000256" key="15">
    <source>
        <dbReference type="SAM" id="Phobius"/>
    </source>
</evidence>
<dbReference type="PRINTS" id="PR00220">
    <property type="entry name" value="SYNAPTOPHYSN"/>
</dbReference>
<evidence type="ECO:0000256" key="14">
    <source>
        <dbReference type="SAM" id="MobiDB-lite"/>
    </source>
</evidence>
<dbReference type="Pfam" id="PF04095">
    <property type="entry name" value="NAPRTase"/>
    <property type="match status" value="1"/>
</dbReference>
<feature type="transmembrane region" description="Helical" evidence="15">
    <location>
        <begin position="516"/>
        <end position="538"/>
    </location>
</feature>
<evidence type="ECO:0000256" key="12">
    <source>
        <dbReference type="ARBA" id="ARBA00047835"/>
    </source>
</evidence>
<dbReference type="InterPro" id="IPR041525">
    <property type="entry name" value="N/Namide_PRibTrfase"/>
</dbReference>
<dbReference type="InterPro" id="IPR036068">
    <property type="entry name" value="Nicotinate_pribotase-like_C"/>
</dbReference>
<dbReference type="InterPro" id="IPR013785">
    <property type="entry name" value="Aldolase_TIM"/>
</dbReference>
<dbReference type="InterPro" id="IPR041529">
    <property type="entry name" value="DUF5598"/>
</dbReference>
<evidence type="ECO:0000256" key="13">
    <source>
        <dbReference type="PROSITE-ProRule" id="PRU00581"/>
    </source>
</evidence>
<keyword evidence="5 13" id="KW-0812">Transmembrane</keyword>
<feature type="compositionally biased region" description="Low complexity" evidence="14">
    <location>
        <begin position="640"/>
        <end position="652"/>
    </location>
</feature>
<keyword evidence="4" id="KW-0662">Pyridine nucleotide biosynthesis</keyword>
<feature type="region of interest" description="Disordered" evidence="14">
    <location>
        <begin position="640"/>
        <end position="661"/>
    </location>
</feature>
<comment type="pathway">
    <text evidence="9">Cofactor biosynthesis; NAD(+) biosynthesis; nicotinamide D-ribonucleotide from 5-phospho-alpha-D-ribose 1-diphosphate and nicotinamide: step 1/1.</text>
</comment>
<dbReference type="PANTHER" id="PTHR43816:SF3">
    <property type="entry name" value="NICOTINAMIDE PHOSPHORIBOSYLTRANSFERASE"/>
    <property type="match status" value="1"/>
</dbReference>
<dbReference type="InterPro" id="IPR001285">
    <property type="entry name" value="Synaptophysin/porin"/>
</dbReference>
<dbReference type="EMBL" id="SCEB01214929">
    <property type="protein sequence ID" value="RXM32224.1"/>
    <property type="molecule type" value="Genomic_DNA"/>
</dbReference>
<dbReference type="SUPFAM" id="SSF51690">
    <property type="entry name" value="Nicotinate/Quinolinate PRTase C-terminal domain-like"/>
    <property type="match status" value="1"/>
</dbReference>
<dbReference type="CDD" id="cd01569">
    <property type="entry name" value="PBEF_like"/>
    <property type="match status" value="1"/>
</dbReference>
<dbReference type="Gene3D" id="3.20.20.70">
    <property type="entry name" value="Aldolase class I"/>
    <property type="match status" value="1"/>
</dbReference>
<dbReference type="GO" id="GO:0008021">
    <property type="term" value="C:synaptic vesicle"/>
    <property type="evidence" value="ECO:0007669"/>
    <property type="project" value="InterPro"/>
</dbReference>
<dbReference type="Proteomes" id="UP000289886">
    <property type="component" value="Unassembled WGS sequence"/>
</dbReference>
<dbReference type="AlphaFoldDB" id="A0A444UAM8"/>
<dbReference type="UniPathway" id="UPA00253"/>
<keyword evidence="8" id="KW-0325">Glycoprotein</keyword>
<dbReference type="InterPro" id="IPR016471">
    <property type="entry name" value="Nicotinamide_PRibTrfase"/>
</dbReference>
<evidence type="ECO:0000256" key="6">
    <source>
        <dbReference type="ARBA" id="ARBA00022989"/>
    </source>
</evidence>
<comment type="caution">
    <text evidence="17">The sequence shown here is derived from an EMBL/GenBank/DDBJ whole genome shotgun (WGS) entry which is preliminary data.</text>
</comment>
<keyword evidence="17" id="KW-0808">Transferase</keyword>
<dbReference type="EC" id="2.4.2.12" evidence="10"/>
<organism evidence="17 18">
    <name type="scientific">Acipenser ruthenus</name>
    <name type="common">Sterlet sturgeon</name>
    <dbReference type="NCBI Taxonomy" id="7906"/>
    <lineage>
        <taxon>Eukaryota</taxon>
        <taxon>Metazoa</taxon>
        <taxon>Chordata</taxon>
        <taxon>Craniata</taxon>
        <taxon>Vertebrata</taxon>
        <taxon>Euteleostomi</taxon>
        <taxon>Actinopterygii</taxon>
        <taxon>Chondrostei</taxon>
        <taxon>Acipenseriformes</taxon>
        <taxon>Acipenseridae</taxon>
        <taxon>Acipenser</taxon>
    </lineage>
</organism>
<evidence type="ECO:0000256" key="5">
    <source>
        <dbReference type="ARBA" id="ARBA00022692"/>
    </source>
</evidence>
<evidence type="ECO:0000256" key="2">
    <source>
        <dbReference type="ARBA" id="ARBA00006476"/>
    </source>
</evidence>
<proteinExistence type="inferred from homology"/>
<dbReference type="NCBIfam" id="NF006629">
    <property type="entry name" value="PRK09198.1"/>
    <property type="match status" value="1"/>
</dbReference>
<name>A0A444UAM8_ACIRT</name>
<evidence type="ECO:0000313" key="18">
    <source>
        <dbReference type="Proteomes" id="UP000289886"/>
    </source>
</evidence>
<dbReference type="Pfam" id="PF01284">
    <property type="entry name" value="MARVEL"/>
    <property type="match status" value="1"/>
</dbReference>
<feature type="domain" description="MARVEL" evidence="16">
    <location>
        <begin position="430"/>
        <end position="637"/>
    </location>
</feature>
<evidence type="ECO:0000256" key="9">
    <source>
        <dbReference type="ARBA" id="ARBA00035007"/>
    </source>
</evidence>
<sequence length="661" mass="73292">MEHSGTDFNILLATDSYKVTHYKQYPPNTSKVYSYFECRETKTENSKARKKYDGHLPIEIKAVPEGSVIPRGNVLFTVESTDPECYWLTNWVETILVQVWYPVTVATNSREQKKILAKYLMETSGNLERLEYKLHDFGYRGVSSQETAGIGASAHLVNFKGTDTVAGIGVIKKYYGTKDPVPGYSVPAAEHSTITAWGKDYEKDAFEHIVKQFPSVPVSIVSDSYDIYNACEKIWGEDLRSLIETRSADAPLIVRPDSGNPLDTVLKVLEILGKKFTPTENSKGFKVLPPYIRVIQGDGVDINTLQEIVEGMKEHKWSIENISFGSGGALLQKLTRDLLNCSFKCSYVVTNGLGVNVFKDPVADPNKRSKKGRLSLHKTPSGEYVTLEEGKGDLEEYGVDLLHTVFKNGTIIKTYTFDEKMTGLQLNFRPIMEPLGFIKILEWIFAIFAFATCGGYSGKSVISVFCRDGPNATLNVNFSYPFKLNQVVLVPSGKDICNRTLQETHLIGDSSSSAEFFVSVAVFAFLYCIAALVLYVGYLHVYNESNRGPMIDFVVTCLFAFFWLVSSSAWAQGLGNVKTSIGTEGIRETLSACKEDGITCDVTSFANMGGLSVSVVFGFLNLILWVGNAWFAFKETSWHTPPQTGSTTQQGSESVSAPPRM</sequence>